<protein>
    <recommendedName>
        <fullName evidence="3">F-box domain-containing protein</fullName>
    </recommendedName>
</protein>
<dbReference type="SUPFAM" id="SSF81383">
    <property type="entry name" value="F-box domain"/>
    <property type="match status" value="1"/>
</dbReference>
<dbReference type="OrthoDB" id="2831009at2759"/>
<keyword evidence="2" id="KW-1185">Reference proteome</keyword>
<reference evidence="1 2" key="1">
    <citation type="journal article" date="2020" name="ISME J.">
        <title>Uncovering the hidden diversity of litter-decomposition mechanisms in mushroom-forming fungi.</title>
        <authorList>
            <person name="Floudas D."/>
            <person name="Bentzer J."/>
            <person name="Ahren D."/>
            <person name="Johansson T."/>
            <person name="Persson P."/>
            <person name="Tunlid A."/>
        </authorList>
    </citation>
    <scope>NUCLEOTIDE SEQUENCE [LARGE SCALE GENOMIC DNA]</scope>
    <source>
        <strain evidence="1 2">CBS 406.79</strain>
    </source>
</reference>
<evidence type="ECO:0008006" key="3">
    <source>
        <dbReference type="Google" id="ProtNLM"/>
    </source>
</evidence>
<dbReference type="EMBL" id="JAACJN010000021">
    <property type="protein sequence ID" value="KAF5389557.1"/>
    <property type="molecule type" value="Genomic_DNA"/>
</dbReference>
<dbReference type="Gene3D" id="1.20.1280.50">
    <property type="match status" value="1"/>
</dbReference>
<gene>
    <name evidence="1" type="ORF">D9757_004140</name>
</gene>
<dbReference type="AlphaFoldDB" id="A0A8H5MD33"/>
<evidence type="ECO:0000313" key="1">
    <source>
        <dbReference type="EMBL" id="KAF5389557.1"/>
    </source>
</evidence>
<proteinExistence type="predicted"/>
<name>A0A8H5MD33_9AGAR</name>
<sequence length="486" mass="54467">MSLPITQPPNPCITHPLPAPSHTETTLDTAVEEISAALTQIEVIISDVESDSAESVSNPPKATFTDLPSEILLIIFAHACKNSERWEALCLSLACSYWRALMLAEPPFWSNISLTVRDRDPYNTPPLSTSAQIRIAQLTLLYLKRSEDCLLSVSIKIPTRFRGLNTDIPWQLHISIAALNYLQKASKRIKHLYLRTDHSLLHDFAYLIPCSLEMDSRHSRPCSETIPLPRLTSLTVDYVSRNSCYLPFQNIPRLTHLSLGYEGLHFFQKSAGSQPQVIPDLKFPRLTTLTISNSLNFYQLCRSMTLTKTPSCPRQVILINMTSLADFLVSSPATAQAKFPDVSSLKISNSPNAFTAAFCRAFQLSGLKSFELEYNPDSLSDNAPGSNEPRNLSIPWTELACDIIYFIRRCPMIQIVTVRSAHECFYPRSELVQEISFGVGLRPELRIVGFPTHSDEHDAAGLLNASAMMEYLRSFEDRTVLDSDDP</sequence>
<comment type="caution">
    <text evidence="1">The sequence shown here is derived from an EMBL/GenBank/DDBJ whole genome shotgun (WGS) entry which is preliminary data.</text>
</comment>
<dbReference type="InterPro" id="IPR036047">
    <property type="entry name" value="F-box-like_dom_sf"/>
</dbReference>
<dbReference type="Proteomes" id="UP000518752">
    <property type="component" value="Unassembled WGS sequence"/>
</dbReference>
<organism evidence="1 2">
    <name type="scientific">Collybiopsis confluens</name>
    <dbReference type="NCBI Taxonomy" id="2823264"/>
    <lineage>
        <taxon>Eukaryota</taxon>
        <taxon>Fungi</taxon>
        <taxon>Dikarya</taxon>
        <taxon>Basidiomycota</taxon>
        <taxon>Agaricomycotina</taxon>
        <taxon>Agaricomycetes</taxon>
        <taxon>Agaricomycetidae</taxon>
        <taxon>Agaricales</taxon>
        <taxon>Marasmiineae</taxon>
        <taxon>Omphalotaceae</taxon>
        <taxon>Collybiopsis</taxon>
    </lineage>
</organism>
<accession>A0A8H5MD33</accession>
<evidence type="ECO:0000313" key="2">
    <source>
        <dbReference type="Proteomes" id="UP000518752"/>
    </source>
</evidence>